<proteinExistence type="predicted"/>
<sequence>MTQHVDFLVEKYYKSRYFENTIILTHLNGISIICLNIKDSNNTLKCVEFVNTILSNSNKNGILKEKVKIQIGEPICKVIFSDNSEEIIYSNISGELVEVNFNVTNSYERCRSSSWVGILSNTKH</sequence>
<reference evidence="1 2" key="1">
    <citation type="submission" date="2023-10" db="EMBL/GenBank/DDBJ databases">
        <title>Comparative genomics analysis reveals potential genetic determinants of host preference in Cryptosporidium xiaoi.</title>
        <authorList>
            <person name="Xiao L."/>
            <person name="Li J."/>
        </authorList>
    </citation>
    <scope>NUCLEOTIDE SEQUENCE [LARGE SCALE GENOMIC DNA]</scope>
    <source>
        <strain evidence="1 2">52996</strain>
    </source>
</reference>
<dbReference type="EMBL" id="JAWDEY010000032">
    <property type="protein sequence ID" value="KAK6588477.1"/>
    <property type="molecule type" value="Genomic_DNA"/>
</dbReference>
<organism evidence="1 2">
    <name type="scientific">Cryptosporidium xiaoi</name>
    <dbReference type="NCBI Taxonomy" id="659607"/>
    <lineage>
        <taxon>Eukaryota</taxon>
        <taxon>Sar</taxon>
        <taxon>Alveolata</taxon>
        <taxon>Apicomplexa</taxon>
        <taxon>Conoidasida</taxon>
        <taxon>Coccidia</taxon>
        <taxon>Eucoccidiorida</taxon>
        <taxon>Eimeriorina</taxon>
        <taxon>Cryptosporidiidae</taxon>
        <taxon>Cryptosporidium</taxon>
    </lineage>
</organism>
<evidence type="ECO:0000313" key="1">
    <source>
        <dbReference type="EMBL" id="KAK6588477.1"/>
    </source>
</evidence>
<evidence type="ECO:0000313" key="2">
    <source>
        <dbReference type="Proteomes" id="UP001311799"/>
    </source>
</evidence>
<protein>
    <submittedName>
        <fullName evidence="1">Uncharacterized protein</fullName>
    </submittedName>
</protein>
<dbReference type="SUPFAM" id="SSF51230">
    <property type="entry name" value="Single hybrid motif"/>
    <property type="match status" value="1"/>
</dbReference>
<name>A0AAV9XX66_9CRYT</name>
<dbReference type="Proteomes" id="UP001311799">
    <property type="component" value="Unassembled WGS sequence"/>
</dbReference>
<gene>
    <name evidence="1" type="ORF">RS030_4634</name>
</gene>
<accession>A0AAV9XX66</accession>
<comment type="caution">
    <text evidence="1">The sequence shown here is derived from an EMBL/GenBank/DDBJ whole genome shotgun (WGS) entry which is preliminary data.</text>
</comment>
<keyword evidence="2" id="KW-1185">Reference proteome</keyword>
<dbReference type="AlphaFoldDB" id="A0AAV9XX66"/>
<dbReference type="InterPro" id="IPR011053">
    <property type="entry name" value="Single_hybrid_motif"/>
</dbReference>